<reference evidence="3 4" key="1">
    <citation type="journal article" date="2011" name="Stand. Genomic Sci.">
        <title>Complete genome sequence of Deinococcus maricopensis type strain (LB-34).</title>
        <authorList>
            <person name="Pukall R."/>
            <person name="Zeytun A."/>
            <person name="Lucas S."/>
            <person name="Lapidus A."/>
            <person name="Hammon N."/>
            <person name="Deshpande S."/>
            <person name="Nolan M."/>
            <person name="Cheng J.F."/>
            <person name="Pitluck S."/>
            <person name="Liolios K."/>
            <person name="Pagani I."/>
            <person name="Mikhailova N."/>
            <person name="Ivanova N."/>
            <person name="Mavromatis K."/>
            <person name="Pati A."/>
            <person name="Tapia R."/>
            <person name="Han C."/>
            <person name="Goodwin L."/>
            <person name="Chen A."/>
            <person name="Palaniappan K."/>
            <person name="Land M."/>
            <person name="Hauser L."/>
            <person name="Chang Y.J."/>
            <person name="Jeffries C.D."/>
            <person name="Brambilla E.M."/>
            <person name="Rohde M."/>
            <person name="Goker M."/>
            <person name="Detter J.C."/>
            <person name="Woyke T."/>
            <person name="Bristow J."/>
            <person name="Eisen J.A."/>
            <person name="Markowitz V."/>
            <person name="Hugenholtz P."/>
            <person name="Kyrpides N.C."/>
            <person name="Klenk H.P."/>
        </authorList>
    </citation>
    <scope>NUCLEOTIDE SEQUENCE [LARGE SCALE GENOMIC DNA]</scope>
    <source>
        <strain evidence="4">DSM 21211 / LMG 22137 / NRRL B-23946 / LB-34</strain>
    </source>
</reference>
<proteinExistence type="predicted"/>
<keyword evidence="2" id="KW-0732">Signal</keyword>
<dbReference type="STRING" id="709986.Deima_0903"/>
<feature type="compositionally biased region" description="Low complexity" evidence="1">
    <location>
        <begin position="149"/>
        <end position="158"/>
    </location>
</feature>
<sequence length="197" mass="20704" precursor="true">MNPSTPLILTVAAVLATASAQSTGSPSTGAGARTMTPDMRARMAQFQPIMDLAQTVALLPELEKVKGQAVSKAQAKQLLPILQTLQKASSIKGADATKYLTQIEDKILTDKQLTAIDSLQLKREQERRARMTQGQTGQNRFGPGGAQGQGRPQGQNGSAQGGARGGPFGANGGAFNPFKNGRTADALKAYITVLQKK</sequence>
<feature type="chain" id="PRO_5003231683" evidence="2">
    <location>
        <begin position="23"/>
        <end position="197"/>
    </location>
</feature>
<dbReference type="HOGENOM" id="CLU_1382139_0_0_0"/>
<keyword evidence="4" id="KW-1185">Reference proteome</keyword>
<organism evidence="3 4">
    <name type="scientific">Deinococcus maricopensis (strain DSM 21211 / LMG 22137 / NRRL B-23946 / LB-34)</name>
    <dbReference type="NCBI Taxonomy" id="709986"/>
    <lineage>
        <taxon>Bacteria</taxon>
        <taxon>Thermotogati</taxon>
        <taxon>Deinococcota</taxon>
        <taxon>Deinococci</taxon>
        <taxon>Deinococcales</taxon>
        <taxon>Deinococcaceae</taxon>
        <taxon>Deinococcus</taxon>
    </lineage>
</organism>
<feature type="signal peptide" evidence="2">
    <location>
        <begin position="1"/>
        <end position="22"/>
    </location>
</feature>
<dbReference type="Proteomes" id="UP000008635">
    <property type="component" value="Chromosome"/>
</dbReference>
<accession>E8U668</accession>
<protein>
    <submittedName>
        <fullName evidence="3">Uncharacterized protein</fullName>
    </submittedName>
</protein>
<feature type="compositionally biased region" description="Gly residues" evidence="1">
    <location>
        <begin position="159"/>
        <end position="172"/>
    </location>
</feature>
<name>E8U668_DEIML</name>
<evidence type="ECO:0000313" key="3">
    <source>
        <dbReference type="EMBL" id="ADV66557.1"/>
    </source>
</evidence>
<gene>
    <name evidence="3" type="ordered locus">Deima_0903</name>
</gene>
<evidence type="ECO:0000313" key="4">
    <source>
        <dbReference type="Proteomes" id="UP000008635"/>
    </source>
</evidence>
<dbReference type="RefSeq" id="WP_013556062.1">
    <property type="nucleotide sequence ID" value="NC_014958.1"/>
</dbReference>
<reference evidence="4" key="2">
    <citation type="submission" date="2011-01" db="EMBL/GenBank/DDBJ databases">
        <title>The complete genome of Deinococcus maricopensis DSM 21211.</title>
        <authorList>
            <consortium name="US DOE Joint Genome Institute (JGI-PGF)"/>
            <person name="Lucas S."/>
            <person name="Copeland A."/>
            <person name="Lapidus A."/>
            <person name="Goodwin L."/>
            <person name="Pitluck S."/>
            <person name="Kyrpides N."/>
            <person name="Mavromatis K."/>
            <person name="Pagani I."/>
            <person name="Ivanova N."/>
            <person name="Ovchinnikova G."/>
            <person name="Zeytun A."/>
            <person name="Detter J.C."/>
            <person name="Han C."/>
            <person name="Land M."/>
            <person name="Hauser L."/>
            <person name="Markowitz V."/>
            <person name="Cheng J.-F."/>
            <person name="Hugenholtz P."/>
            <person name="Woyke T."/>
            <person name="Wu D."/>
            <person name="Pukall R."/>
            <person name="Gehrich-Schroeter G."/>
            <person name="Brambilla E."/>
            <person name="Klenk H.-P."/>
            <person name="Eisen J.A."/>
        </authorList>
    </citation>
    <scope>NUCLEOTIDE SEQUENCE [LARGE SCALE GENOMIC DNA]</scope>
    <source>
        <strain evidence="4">DSM 21211 / LMG 22137 / NRRL B-23946 / LB-34</strain>
    </source>
</reference>
<evidence type="ECO:0000256" key="2">
    <source>
        <dbReference type="SAM" id="SignalP"/>
    </source>
</evidence>
<feature type="region of interest" description="Disordered" evidence="1">
    <location>
        <begin position="124"/>
        <end position="180"/>
    </location>
</feature>
<dbReference type="OrthoDB" id="71921at2"/>
<dbReference type="EMBL" id="CP002454">
    <property type="protein sequence ID" value="ADV66557.1"/>
    <property type="molecule type" value="Genomic_DNA"/>
</dbReference>
<dbReference type="KEGG" id="dmr:Deima_0903"/>
<evidence type="ECO:0000256" key="1">
    <source>
        <dbReference type="SAM" id="MobiDB-lite"/>
    </source>
</evidence>
<dbReference type="AlphaFoldDB" id="E8U668"/>